<sequence length="87" mass="10496">MNEQQASVKPAIHFTDKLHILEREKEKAIKIYGHQPNGLWWLESRLELRLERKHWCLNSYFRVTLKEAIEKNNALRRLKPRFEGSIN</sequence>
<comment type="caution">
    <text evidence="1">The sequence shown here is derived from an EMBL/GenBank/DDBJ whole genome shotgun (WGS) entry which is preliminary data.</text>
</comment>
<dbReference type="EMBL" id="BGPR01002787">
    <property type="protein sequence ID" value="GBM78932.1"/>
    <property type="molecule type" value="Genomic_DNA"/>
</dbReference>
<evidence type="ECO:0000313" key="1">
    <source>
        <dbReference type="EMBL" id="GBM78932.1"/>
    </source>
</evidence>
<dbReference type="Proteomes" id="UP000499080">
    <property type="component" value="Unassembled WGS sequence"/>
</dbReference>
<gene>
    <name evidence="1" type="ORF">AVEN_26729_1</name>
</gene>
<name>A0A4Y2IPS5_ARAVE</name>
<proteinExistence type="predicted"/>
<reference evidence="1 2" key="1">
    <citation type="journal article" date="2019" name="Sci. Rep.">
        <title>Orb-weaving spider Araneus ventricosus genome elucidates the spidroin gene catalogue.</title>
        <authorList>
            <person name="Kono N."/>
            <person name="Nakamura H."/>
            <person name="Ohtoshi R."/>
            <person name="Moran D.A.P."/>
            <person name="Shinohara A."/>
            <person name="Yoshida Y."/>
            <person name="Fujiwara M."/>
            <person name="Mori M."/>
            <person name="Tomita M."/>
            <person name="Arakawa K."/>
        </authorList>
    </citation>
    <scope>NUCLEOTIDE SEQUENCE [LARGE SCALE GENOMIC DNA]</scope>
</reference>
<keyword evidence="2" id="KW-1185">Reference proteome</keyword>
<evidence type="ECO:0000313" key="2">
    <source>
        <dbReference type="Proteomes" id="UP000499080"/>
    </source>
</evidence>
<accession>A0A4Y2IPS5</accession>
<protein>
    <submittedName>
        <fullName evidence="1">Uncharacterized protein</fullName>
    </submittedName>
</protein>
<dbReference type="AlphaFoldDB" id="A0A4Y2IPS5"/>
<organism evidence="1 2">
    <name type="scientific">Araneus ventricosus</name>
    <name type="common">Orbweaver spider</name>
    <name type="synonym">Epeira ventricosa</name>
    <dbReference type="NCBI Taxonomy" id="182803"/>
    <lineage>
        <taxon>Eukaryota</taxon>
        <taxon>Metazoa</taxon>
        <taxon>Ecdysozoa</taxon>
        <taxon>Arthropoda</taxon>
        <taxon>Chelicerata</taxon>
        <taxon>Arachnida</taxon>
        <taxon>Araneae</taxon>
        <taxon>Araneomorphae</taxon>
        <taxon>Entelegynae</taxon>
        <taxon>Araneoidea</taxon>
        <taxon>Araneidae</taxon>
        <taxon>Araneus</taxon>
    </lineage>
</organism>